<dbReference type="PROSITE" id="PS50109">
    <property type="entry name" value="HIS_KIN"/>
    <property type="match status" value="1"/>
</dbReference>
<evidence type="ECO:0000259" key="9">
    <source>
        <dbReference type="PROSITE" id="PS50109"/>
    </source>
</evidence>
<evidence type="ECO:0000256" key="1">
    <source>
        <dbReference type="ARBA" id="ARBA00006155"/>
    </source>
</evidence>
<dbReference type="EMBL" id="CP058609">
    <property type="protein sequence ID" value="QLG73844.1"/>
    <property type="molecule type" value="Genomic_DNA"/>
</dbReference>
<dbReference type="InterPro" id="IPR003594">
    <property type="entry name" value="HATPase_dom"/>
</dbReference>
<evidence type="ECO:0000313" key="11">
    <source>
        <dbReference type="Proteomes" id="UP000509704"/>
    </source>
</evidence>
<keyword evidence="3 8" id="KW-0808">Transferase</keyword>
<feature type="domain" description="Histidine kinase" evidence="9">
    <location>
        <begin position="294"/>
        <end position="428"/>
    </location>
</feature>
<dbReference type="PANTHER" id="PTHR11947">
    <property type="entry name" value="PYRUVATE DEHYDROGENASE KINASE"/>
    <property type="match status" value="1"/>
</dbReference>
<gene>
    <name evidence="10" type="ORF">HG535_0F03550</name>
</gene>
<keyword evidence="2" id="KW-0597">Phosphoprotein</keyword>
<dbReference type="GeneID" id="59237603"/>
<dbReference type="SMART" id="SM00387">
    <property type="entry name" value="HATPase_c"/>
    <property type="match status" value="1"/>
</dbReference>
<proteinExistence type="inferred from homology"/>
<keyword evidence="6 8" id="KW-0067">ATP-binding</keyword>
<keyword evidence="5 8" id="KW-0418">Kinase</keyword>
<dbReference type="InterPro" id="IPR036890">
    <property type="entry name" value="HATPase_C_sf"/>
</dbReference>
<dbReference type="SUPFAM" id="SSF55874">
    <property type="entry name" value="ATPase domain of HSP90 chaperone/DNA topoisomerase II/histidine kinase"/>
    <property type="match status" value="1"/>
</dbReference>
<reference evidence="10 11" key="1">
    <citation type="submission" date="2020-07" db="EMBL/GenBank/DDBJ databases">
        <title>The yeast mating-type switching endonuclease HO is a domesticated member of an unorthodox homing genetic element family.</title>
        <authorList>
            <person name="Coughlan A.Y."/>
            <person name="Lombardi L."/>
            <person name="Braun-Galleani S."/>
            <person name="Martos A.R."/>
            <person name="Galeote V."/>
            <person name="Bigey F."/>
            <person name="Dequin S."/>
            <person name="Byrne K.P."/>
            <person name="Wolfe K.H."/>
        </authorList>
    </citation>
    <scope>NUCLEOTIDE SEQUENCE [LARGE SCALE GENOMIC DNA]</scope>
    <source>
        <strain evidence="10 11">NRRL Y-6702</strain>
    </source>
</reference>
<dbReference type="EC" id="2.7.11.-" evidence="8"/>
<dbReference type="Proteomes" id="UP000509704">
    <property type="component" value="Chromosome 6"/>
</dbReference>
<dbReference type="Pfam" id="PF02518">
    <property type="entry name" value="HATPase_c"/>
    <property type="match status" value="1"/>
</dbReference>
<sequence length="429" mass="49113">MYRCFTSTGRGKIGGRVLPLHTRLFYQLNKKCLKETALQRQRCARFRSSSNTTSNNNNKADDELIAMAFEKHYKIRSNIELLIQDYARKPIQPVTFDFLTKYRPPLKDTEMYMLSIKTINLLLSYTCRQLDAIQALPYIVVLNPNIEISNSLYLRTLETLLSIDYPYGIQNRSAMARMLTQFLDEHQDTLVTLSRGFQEVMEFYPKESVFKFLNQHLRDRIAMKLLARHYLSLLDQSKRKGPENMIGALHKNLKISDLIRQVSEYVNDLCFVKYDHTVPVSILSGDDVSFPCIPTHLEYVLTEILKNSSRAHIEGSTADSDLTEKPIEITVVRCDNELQIRIRDFGGGIPPNVEDKMFDYSYSTVTEKTNDTGAEAYMIPGEDINNVSGMGFGLPMCRAYLEMSSGSLEIQSLWGWGTDVYIKLTGPPL</sequence>
<evidence type="ECO:0000256" key="7">
    <source>
        <dbReference type="ARBA" id="ARBA00023128"/>
    </source>
</evidence>
<evidence type="ECO:0000313" key="10">
    <source>
        <dbReference type="EMBL" id="QLG73844.1"/>
    </source>
</evidence>
<dbReference type="GO" id="GO:0004740">
    <property type="term" value="F:pyruvate dehydrogenase (acetyl-transferring) kinase activity"/>
    <property type="evidence" value="ECO:0007669"/>
    <property type="project" value="TreeGrafter"/>
</dbReference>
<dbReference type="InterPro" id="IPR005467">
    <property type="entry name" value="His_kinase_dom"/>
</dbReference>
<accession>A0A7H9B6A3</accession>
<dbReference type="OrthoDB" id="3264224at2759"/>
<dbReference type="SUPFAM" id="SSF69012">
    <property type="entry name" value="alpha-ketoacid dehydrogenase kinase, N-terminal domain"/>
    <property type="match status" value="1"/>
</dbReference>
<dbReference type="Pfam" id="PF10436">
    <property type="entry name" value="BCDHK_Adom3"/>
    <property type="match status" value="1"/>
</dbReference>
<keyword evidence="4 8" id="KW-0547">Nucleotide-binding</keyword>
<dbReference type="GO" id="GO:0005759">
    <property type="term" value="C:mitochondrial matrix"/>
    <property type="evidence" value="ECO:0007669"/>
    <property type="project" value="UniProtKB-SubCell"/>
</dbReference>
<keyword evidence="7 8" id="KW-0496">Mitochondrion</keyword>
<keyword evidence="11" id="KW-1185">Reference proteome</keyword>
<dbReference type="PANTHER" id="PTHR11947:SF20">
    <property type="entry name" value="[3-METHYL-2-OXOBUTANOATE DEHYDROGENASE [LIPOAMIDE]] KINASE, MITOCHONDRIAL"/>
    <property type="match status" value="1"/>
</dbReference>
<evidence type="ECO:0000256" key="6">
    <source>
        <dbReference type="ARBA" id="ARBA00022840"/>
    </source>
</evidence>
<comment type="similarity">
    <text evidence="1 8">Belongs to the PDK/BCKDK protein kinase family.</text>
</comment>
<evidence type="ECO:0000256" key="5">
    <source>
        <dbReference type="ARBA" id="ARBA00022777"/>
    </source>
</evidence>
<evidence type="ECO:0000256" key="2">
    <source>
        <dbReference type="ARBA" id="ARBA00022553"/>
    </source>
</evidence>
<dbReference type="InterPro" id="IPR018955">
    <property type="entry name" value="BCDHK/PDK_N"/>
</dbReference>
<evidence type="ECO:0000256" key="4">
    <source>
        <dbReference type="ARBA" id="ARBA00022741"/>
    </source>
</evidence>
<dbReference type="RefSeq" id="XP_037145570.1">
    <property type="nucleotide sequence ID" value="XM_037289675.1"/>
</dbReference>
<dbReference type="InterPro" id="IPR036784">
    <property type="entry name" value="AK/P_DHK_N_sf"/>
</dbReference>
<evidence type="ECO:0000256" key="3">
    <source>
        <dbReference type="ARBA" id="ARBA00022679"/>
    </source>
</evidence>
<name>A0A7H9B6A3_ZYGMR</name>
<organism evidence="10 11">
    <name type="scientific">Zygotorulaspora mrakii</name>
    <name type="common">Zygosaccharomyces mrakii</name>
    <dbReference type="NCBI Taxonomy" id="42260"/>
    <lineage>
        <taxon>Eukaryota</taxon>
        <taxon>Fungi</taxon>
        <taxon>Dikarya</taxon>
        <taxon>Ascomycota</taxon>
        <taxon>Saccharomycotina</taxon>
        <taxon>Saccharomycetes</taxon>
        <taxon>Saccharomycetales</taxon>
        <taxon>Saccharomycetaceae</taxon>
        <taxon>Zygotorulaspora</taxon>
    </lineage>
</organism>
<dbReference type="GO" id="GO:0005524">
    <property type="term" value="F:ATP binding"/>
    <property type="evidence" value="ECO:0007669"/>
    <property type="project" value="UniProtKB-UniRule"/>
</dbReference>
<evidence type="ECO:0000256" key="8">
    <source>
        <dbReference type="RuleBase" id="RU366032"/>
    </source>
</evidence>
<dbReference type="AlphaFoldDB" id="A0A7H9B6A3"/>
<dbReference type="InterPro" id="IPR039028">
    <property type="entry name" value="BCKD/PDK"/>
</dbReference>
<dbReference type="GO" id="GO:0010906">
    <property type="term" value="P:regulation of glucose metabolic process"/>
    <property type="evidence" value="ECO:0007669"/>
    <property type="project" value="TreeGrafter"/>
</dbReference>
<dbReference type="KEGG" id="zmk:HG535_0F03550"/>
<protein>
    <recommendedName>
        <fullName evidence="8">Protein-serine/threonine kinase</fullName>
        <ecNumber evidence="8">2.7.11.-</ecNumber>
    </recommendedName>
</protein>
<dbReference type="Gene3D" id="3.30.565.10">
    <property type="entry name" value="Histidine kinase-like ATPase, C-terminal domain"/>
    <property type="match status" value="1"/>
</dbReference>
<comment type="subcellular location">
    <subcellularLocation>
        <location evidence="8">Mitochondrion matrix</location>
    </subcellularLocation>
</comment>
<dbReference type="Gene3D" id="1.20.140.20">
    <property type="entry name" value="Alpha-ketoacid/pyruvate dehydrogenase kinase, N-terminal domain"/>
    <property type="match status" value="1"/>
</dbReference>